<gene>
    <name evidence="2" type="ORF">SAM23877_6135</name>
</gene>
<dbReference type="RefSeq" id="WP_053139462.1">
    <property type="nucleotide sequence ID" value="NZ_CP012382.1"/>
</dbReference>
<evidence type="ECO:0000313" key="3">
    <source>
        <dbReference type="Proteomes" id="UP000061018"/>
    </source>
</evidence>
<dbReference type="EMBL" id="CP012382">
    <property type="protein sequence ID" value="AKZ59180.1"/>
    <property type="molecule type" value="Genomic_DNA"/>
</dbReference>
<evidence type="ECO:0000256" key="1">
    <source>
        <dbReference type="SAM" id="MobiDB-lite"/>
    </source>
</evidence>
<dbReference type="Proteomes" id="UP000061018">
    <property type="component" value="Chromosome"/>
</dbReference>
<sequence length="111" mass="12044">MKYIDRSGDTWEDVSAGIVRIVVMGGEPVKFAEPWDRDAAEEKWGPFAPGDTPAEPQEAPSPVLPTVEGVMSRASVFQSAHALVTGLAWGDEEKPSVYDVLSVAKWLEGDE</sequence>
<dbReference type="KEGG" id="samb:SAM23877_6135"/>
<feature type="compositionally biased region" description="Basic and acidic residues" evidence="1">
    <location>
        <begin position="34"/>
        <end position="44"/>
    </location>
</feature>
<feature type="region of interest" description="Disordered" evidence="1">
    <location>
        <begin position="34"/>
        <end position="62"/>
    </location>
</feature>
<name>A0A0K2B1D0_STRA7</name>
<evidence type="ECO:0000313" key="2">
    <source>
        <dbReference type="EMBL" id="AKZ59180.1"/>
    </source>
</evidence>
<proteinExistence type="predicted"/>
<organism evidence="2 3">
    <name type="scientific">Streptomyces ambofaciens (strain ATCC 23877 / 3486 / DSM 40053 / JCM 4204 / NBRC 12836 / NRRL B-2516)</name>
    <dbReference type="NCBI Taxonomy" id="278992"/>
    <lineage>
        <taxon>Bacteria</taxon>
        <taxon>Bacillati</taxon>
        <taxon>Actinomycetota</taxon>
        <taxon>Actinomycetes</taxon>
        <taxon>Kitasatosporales</taxon>
        <taxon>Streptomycetaceae</taxon>
        <taxon>Streptomyces</taxon>
    </lineage>
</organism>
<protein>
    <submittedName>
        <fullName evidence="2">Uncharacterized protein</fullName>
    </submittedName>
</protein>
<accession>A0A0K2B1D0</accession>
<reference evidence="3" key="1">
    <citation type="journal article" date="2015" name="J. Biotechnol.">
        <title>Complete genome sequence of Streptomyces ambofaciens ATCC 23877, the spiramycin producer.</title>
        <authorList>
            <person name="Thibessard A."/>
            <person name="Haas D."/>
            <person name="Gerbaud C."/>
            <person name="Aigle B."/>
            <person name="Lautru S."/>
            <person name="Pernodet J.L."/>
            <person name="Leblond P."/>
        </authorList>
    </citation>
    <scope>NUCLEOTIDE SEQUENCE [LARGE SCALE GENOMIC DNA]</scope>
    <source>
        <strain evidence="3">ATCC 23877 / 3486 / DSM 40053 / JCM 4204 / NBRC 12836 / NRRL B-2516</strain>
    </source>
</reference>
<dbReference type="AlphaFoldDB" id="A0A0K2B1D0"/>